<dbReference type="AlphaFoldDB" id="A0AAV1U717"/>
<evidence type="ECO:0000313" key="3">
    <source>
        <dbReference type="Proteomes" id="UP001162060"/>
    </source>
</evidence>
<comment type="caution">
    <text evidence="2">The sequence shown here is derived from an EMBL/GenBank/DDBJ whole genome shotgun (WGS) entry which is preliminary data.</text>
</comment>
<gene>
    <name evidence="2" type="ORF">PM001_LOCUS15679</name>
</gene>
<reference evidence="2" key="1">
    <citation type="submission" date="2024-01" db="EMBL/GenBank/DDBJ databases">
        <authorList>
            <person name="Webb A."/>
        </authorList>
    </citation>
    <scope>NUCLEOTIDE SEQUENCE</scope>
    <source>
        <strain evidence="2">Pm1</strain>
    </source>
</reference>
<evidence type="ECO:0000313" key="2">
    <source>
        <dbReference type="EMBL" id="CAK7930529.1"/>
    </source>
</evidence>
<proteinExistence type="predicted"/>
<sequence>MRPTKRDDGADKRAAHVVVVDDQVKNGDDHLERKSAAPLAAINQMLVMLGDLSERMNRIDVFQREQTNKRWEDSPESSVASREREVGAGLKFRTLEHTPPKEPSNVSPATYFCVRRQQ</sequence>
<accession>A0AAV1U717</accession>
<name>A0AAV1U717_9STRA</name>
<evidence type="ECO:0000256" key="1">
    <source>
        <dbReference type="SAM" id="MobiDB-lite"/>
    </source>
</evidence>
<organism evidence="2 3">
    <name type="scientific">Peronospora matthiolae</name>
    <dbReference type="NCBI Taxonomy" id="2874970"/>
    <lineage>
        <taxon>Eukaryota</taxon>
        <taxon>Sar</taxon>
        <taxon>Stramenopiles</taxon>
        <taxon>Oomycota</taxon>
        <taxon>Peronosporomycetes</taxon>
        <taxon>Peronosporales</taxon>
        <taxon>Peronosporaceae</taxon>
        <taxon>Peronospora</taxon>
    </lineage>
</organism>
<feature type="region of interest" description="Disordered" evidence="1">
    <location>
        <begin position="91"/>
        <end position="110"/>
    </location>
</feature>
<dbReference type="Proteomes" id="UP001162060">
    <property type="component" value="Unassembled WGS sequence"/>
</dbReference>
<dbReference type="EMBL" id="CAKLBY020000168">
    <property type="protein sequence ID" value="CAK7930529.1"/>
    <property type="molecule type" value="Genomic_DNA"/>
</dbReference>
<protein>
    <submittedName>
        <fullName evidence="2">Uncharacterized protein</fullName>
    </submittedName>
</protein>
<feature type="region of interest" description="Disordered" evidence="1">
    <location>
        <begin position="66"/>
        <end position="85"/>
    </location>
</feature>